<feature type="domain" description="4Fe-4S ferredoxin-type" evidence="5">
    <location>
        <begin position="141"/>
        <end position="170"/>
    </location>
</feature>
<protein>
    <submittedName>
        <fullName evidence="6">4Fe-4S binding protein</fullName>
    </submittedName>
</protein>
<dbReference type="PANTHER" id="PTHR10849">
    <property type="entry name" value="NADH DEHYDROGENASE UBIQUINONE IRON-SULFUR PROTEIN 8, MITOCHONDRIAL"/>
    <property type="match status" value="1"/>
</dbReference>
<evidence type="ECO:0000313" key="7">
    <source>
        <dbReference type="Proteomes" id="UP000823912"/>
    </source>
</evidence>
<evidence type="ECO:0000256" key="3">
    <source>
        <dbReference type="ARBA" id="ARBA00023004"/>
    </source>
</evidence>
<proteinExistence type="predicted"/>
<dbReference type="SUPFAM" id="SSF54862">
    <property type="entry name" value="4Fe-4S ferredoxins"/>
    <property type="match status" value="1"/>
</dbReference>
<dbReference type="GO" id="GO:0051539">
    <property type="term" value="F:4 iron, 4 sulfur cluster binding"/>
    <property type="evidence" value="ECO:0007669"/>
    <property type="project" value="UniProtKB-KW"/>
</dbReference>
<feature type="domain" description="4Fe-4S ferredoxin-type" evidence="5">
    <location>
        <begin position="172"/>
        <end position="200"/>
    </location>
</feature>
<reference evidence="6" key="2">
    <citation type="journal article" date="2021" name="PeerJ">
        <title>Extensive microbial diversity within the chicken gut microbiome revealed by metagenomics and culture.</title>
        <authorList>
            <person name="Gilroy R."/>
            <person name="Ravi A."/>
            <person name="Getino M."/>
            <person name="Pursley I."/>
            <person name="Horton D.L."/>
            <person name="Alikhan N.F."/>
            <person name="Baker D."/>
            <person name="Gharbi K."/>
            <person name="Hall N."/>
            <person name="Watson M."/>
            <person name="Adriaenssens E.M."/>
            <person name="Foster-Nyarko E."/>
            <person name="Jarju S."/>
            <person name="Secka A."/>
            <person name="Antonio M."/>
            <person name="Oren A."/>
            <person name="Chaudhuri R.R."/>
            <person name="La Ragione R."/>
            <person name="Hildebrand F."/>
            <person name="Pallen M.J."/>
        </authorList>
    </citation>
    <scope>NUCLEOTIDE SEQUENCE</scope>
    <source>
        <strain evidence="6">ChiSjej5B23-6657</strain>
    </source>
</reference>
<evidence type="ECO:0000259" key="5">
    <source>
        <dbReference type="PROSITE" id="PS51379"/>
    </source>
</evidence>
<evidence type="ECO:0000256" key="2">
    <source>
        <dbReference type="ARBA" id="ARBA00022723"/>
    </source>
</evidence>
<dbReference type="GO" id="GO:0046872">
    <property type="term" value="F:metal ion binding"/>
    <property type="evidence" value="ECO:0007669"/>
    <property type="project" value="UniProtKB-KW"/>
</dbReference>
<comment type="caution">
    <text evidence="6">The sequence shown here is derived from an EMBL/GenBank/DDBJ whole genome shotgun (WGS) entry which is preliminary data.</text>
</comment>
<dbReference type="Pfam" id="PF13237">
    <property type="entry name" value="Fer4_10"/>
    <property type="match status" value="1"/>
</dbReference>
<dbReference type="Gene3D" id="3.30.70.20">
    <property type="match status" value="1"/>
</dbReference>
<dbReference type="CDD" id="cd10549">
    <property type="entry name" value="MtMvhB_like"/>
    <property type="match status" value="1"/>
</dbReference>
<dbReference type="Pfam" id="PF14697">
    <property type="entry name" value="Fer4_21"/>
    <property type="match status" value="1"/>
</dbReference>
<evidence type="ECO:0000256" key="1">
    <source>
        <dbReference type="ARBA" id="ARBA00022485"/>
    </source>
</evidence>
<accession>A0A9D1E7M1</accession>
<dbReference type="PROSITE" id="PS51379">
    <property type="entry name" value="4FE4S_FER_2"/>
    <property type="match status" value="4"/>
</dbReference>
<dbReference type="GO" id="GO:0016020">
    <property type="term" value="C:membrane"/>
    <property type="evidence" value="ECO:0007669"/>
    <property type="project" value="InterPro"/>
</dbReference>
<keyword evidence="2" id="KW-0479">Metal-binding</keyword>
<dbReference type="GO" id="GO:0016651">
    <property type="term" value="F:oxidoreductase activity, acting on NAD(P)H"/>
    <property type="evidence" value="ECO:0007669"/>
    <property type="project" value="InterPro"/>
</dbReference>
<dbReference type="EMBL" id="DVHM01000007">
    <property type="protein sequence ID" value="HIR69758.1"/>
    <property type="molecule type" value="Genomic_DNA"/>
</dbReference>
<evidence type="ECO:0000313" key="6">
    <source>
        <dbReference type="EMBL" id="HIR69758.1"/>
    </source>
</evidence>
<keyword evidence="1" id="KW-0004">4Fe-4S</keyword>
<dbReference type="PROSITE" id="PS00198">
    <property type="entry name" value="4FE4S_FER_1"/>
    <property type="match status" value="4"/>
</dbReference>
<dbReference type="Proteomes" id="UP000823912">
    <property type="component" value="Unassembled WGS sequence"/>
</dbReference>
<gene>
    <name evidence="6" type="ORF">IAA55_00570</name>
</gene>
<keyword evidence="4" id="KW-0411">Iron-sulfur</keyword>
<keyword evidence="3" id="KW-0408">Iron</keyword>
<dbReference type="InterPro" id="IPR017900">
    <property type="entry name" value="4Fe4S_Fe_S_CS"/>
</dbReference>
<dbReference type="AlphaFoldDB" id="A0A9D1E7M1"/>
<dbReference type="Gene3D" id="3.30.70.3270">
    <property type="match status" value="1"/>
</dbReference>
<feature type="domain" description="4Fe-4S ferredoxin-type" evidence="5">
    <location>
        <begin position="37"/>
        <end position="66"/>
    </location>
</feature>
<feature type="domain" description="4Fe-4S ferredoxin-type" evidence="5">
    <location>
        <begin position="68"/>
        <end position="97"/>
    </location>
</feature>
<dbReference type="InterPro" id="IPR010226">
    <property type="entry name" value="NADH_quinone_OxRdtase_chainI"/>
</dbReference>
<evidence type="ECO:0000256" key="4">
    <source>
        <dbReference type="ARBA" id="ARBA00023014"/>
    </source>
</evidence>
<dbReference type="InterPro" id="IPR017896">
    <property type="entry name" value="4Fe4S_Fe-S-bd"/>
</dbReference>
<organism evidence="6 7">
    <name type="scientific">Candidatus Pullilachnospira gallistercoris</name>
    <dbReference type="NCBI Taxonomy" id="2840911"/>
    <lineage>
        <taxon>Bacteria</taxon>
        <taxon>Bacillati</taxon>
        <taxon>Bacillota</taxon>
        <taxon>Clostridia</taxon>
        <taxon>Lachnospirales</taxon>
        <taxon>Lachnospiraceae</taxon>
        <taxon>Lachnospiraceae incertae sedis</taxon>
        <taxon>Candidatus Pullilachnospira</taxon>
    </lineage>
</organism>
<reference evidence="6" key="1">
    <citation type="submission" date="2020-10" db="EMBL/GenBank/DDBJ databases">
        <authorList>
            <person name="Gilroy R."/>
        </authorList>
    </citation>
    <scope>NUCLEOTIDE SEQUENCE</scope>
    <source>
        <strain evidence="6">ChiSjej5B23-6657</strain>
    </source>
</reference>
<sequence>MGKIMNFTGTVLKNLFSKPVTINYPAEPMEYPKRSRGHIEIDIDDCILCGLCSRSCPSGALTVDRVAGKWNIDRFDCVQCGYCVEKCPKSCLSIVPGYQEPLPNKTVDVFEKPVAAASKDGTGDGAQTSGGDSAQTFGGGNFPQADLDVCVFCTLCARKCPAEAITVDRAEKKWELDRDACLSCGLCAQSCPKKCISMVD</sequence>
<name>A0A9D1E7M1_9FIRM</name>